<keyword evidence="6" id="KW-0677">Repeat</keyword>
<evidence type="ECO:0000256" key="1">
    <source>
        <dbReference type="ARBA" id="ARBA00001913"/>
    </source>
</evidence>
<dbReference type="CDD" id="cd04277">
    <property type="entry name" value="ZnMc_serralysin_like"/>
    <property type="match status" value="1"/>
</dbReference>
<evidence type="ECO:0000256" key="4">
    <source>
        <dbReference type="ARBA" id="ARBA00022525"/>
    </source>
</evidence>
<dbReference type="InterPro" id="IPR038081">
    <property type="entry name" value="CalX-like_sf"/>
</dbReference>
<dbReference type="Gene3D" id="2.60.120.380">
    <property type="match status" value="1"/>
</dbReference>
<dbReference type="GO" id="GO:0007154">
    <property type="term" value="P:cell communication"/>
    <property type="evidence" value="ECO:0007669"/>
    <property type="project" value="InterPro"/>
</dbReference>
<dbReference type="InterPro" id="IPR001343">
    <property type="entry name" value="Hemolysn_Ca-bd"/>
</dbReference>
<dbReference type="SUPFAM" id="SSF141072">
    <property type="entry name" value="CalX-like"/>
    <property type="match status" value="1"/>
</dbReference>
<evidence type="ECO:0000256" key="2">
    <source>
        <dbReference type="ARBA" id="ARBA00004613"/>
    </source>
</evidence>
<sequence>MALASWTQQQILAQLDSGSHWSGSTVTYAFPTSSSGLYGSQEQAGFQGLNSVQQAAATLALQTWDDLITPDLAKVTSGSSNIEFGTSSTGVEYAHAYFPTTGSVWFSRAYSDLMNPQVGAHSFLSYVHEIGHAFGLDHMGDYNGGGSWTPSSYQDSGVYSVMSYFGPNWGSGSSSGVGLVAWADWVGADGKLYSPQTPMLNDIMAMQSMYGAETTTRTEDTTYGFGSSDFGTLSAIYNFSVNLHPILTIYDSAGTDTLNLSGWSTPSLIDLAPGAYSSCNSMTYNIAIAYTCNIENAIGGAGADTITGNSLNNYLDGGSGNDSLTGGAGDDTLVAGAGNDALDGGGGNDTVVFAGTFSEYTFSYTINQGFTFASSGSGSDLIKNVETFVFSNVTKSASELSADASSDPDPGSVQVSIAAGAASIAEGNSGSTAYVFNVSLSKASETTQTVDWRLDGSGASPATSSDFTGATSGVVTFQPGETTKTIQVLVVGDTVVESDEGFTLSLSNPSSGLVLGTASAAGTIRNDDVTAVPDDYPMTTNTRGAITVGGAAVSGVIEQASDGDLFKVTLKANNSYIFKLARVSGSLDPYLELYSSKLAVITQNDNAGLSTTDSQIIYTPTAGGTYYLAAKDRAQSTGSYLISAVPCSGLTIEGDDTVNVLTGTAGNDSLYGLGGNDTLNAGMGNDLLDGGAGMDQLAGGKGDDIYLVDNVSDVVIESSAADGKDLVKASVSWTLGANVEKLELTGTANLMGTGNTLANIITGNSGNNVLNGLGGVDSLNGGEGSDLYLFGLPAEHSSAEIADTGSTGVDEVRFTATGAGTLKLYAGDTGIERVVIGTGTDAVANSEGTVALNVDASPLSNAITMIGNAGANILTGTAFADQMDGGSGNDLLNGQAGIDLMDGEEGSDIYLIGLAAAHTAAEIADTGSSGVDEVRFAATTASTLTLFAGDTGIERVVLGTGTGAVATSTGSAALNADASALVNAITLVGNAGANILTGTEFADRIEGGGGADQLFGGSGNDTLFGGLGNDTLTGGEGEDHFVLNTAANAANNRDVLVDFESGADHIELSLLVFKGLGKTTGVLGEAQFWAAADAVKGHDADDRVIYNTSTGSLYYDADGSGKGAAVEIAVLGLSTHPTLEHGDFLLI</sequence>
<evidence type="ECO:0000313" key="11">
    <source>
        <dbReference type="Proteomes" id="UP000021315"/>
    </source>
</evidence>
<dbReference type="Pfam" id="PF00353">
    <property type="entry name" value="HemolysinCabind"/>
    <property type="match status" value="5"/>
</dbReference>
<evidence type="ECO:0000313" key="10">
    <source>
        <dbReference type="EMBL" id="KFB76900.1"/>
    </source>
</evidence>
<dbReference type="GO" id="GO:0008270">
    <property type="term" value="F:zinc ion binding"/>
    <property type="evidence" value="ECO:0007669"/>
    <property type="project" value="InterPro"/>
</dbReference>
<name>A0A080M8V1_9PROT</name>
<dbReference type="Proteomes" id="UP000021315">
    <property type="component" value="Unassembled WGS sequence"/>
</dbReference>
<keyword evidence="10" id="KW-0378">Hydrolase</keyword>
<keyword evidence="7" id="KW-0106">Calcium</keyword>
<dbReference type="Gene3D" id="2.150.10.10">
    <property type="entry name" value="Serralysin-like metalloprotease, C-terminal"/>
    <property type="match status" value="3"/>
</dbReference>
<evidence type="ECO:0000256" key="3">
    <source>
        <dbReference type="ARBA" id="ARBA00009490"/>
    </source>
</evidence>
<dbReference type="Gene3D" id="3.40.390.10">
    <property type="entry name" value="Collagenase (Catalytic Domain)"/>
    <property type="match status" value="1"/>
</dbReference>
<comment type="subcellular location">
    <subcellularLocation>
        <location evidence="2">Secreted</location>
    </subcellularLocation>
</comment>
<dbReference type="SUPFAM" id="SSF55486">
    <property type="entry name" value="Metalloproteases ('zincins'), catalytic domain"/>
    <property type="match status" value="1"/>
</dbReference>
<feature type="domain" description="Calx-beta" evidence="9">
    <location>
        <begin position="402"/>
        <end position="507"/>
    </location>
</feature>
<dbReference type="Pfam" id="PF03160">
    <property type="entry name" value="Calx-beta"/>
    <property type="match status" value="1"/>
</dbReference>
<organism evidence="10 11">
    <name type="scientific">Candidatus Accumulibacter cognatus</name>
    <dbReference type="NCBI Taxonomy" id="2954383"/>
    <lineage>
        <taxon>Bacteria</taxon>
        <taxon>Pseudomonadati</taxon>
        <taxon>Pseudomonadota</taxon>
        <taxon>Betaproteobacteria</taxon>
        <taxon>Candidatus Accumulibacter</taxon>
    </lineage>
</organism>
<dbReference type="GO" id="GO:0016020">
    <property type="term" value="C:membrane"/>
    <property type="evidence" value="ECO:0007669"/>
    <property type="project" value="InterPro"/>
</dbReference>
<dbReference type="InterPro" id="IPR018511">
    <property type="entry name" value="Hemolysin-typ_Ca-bd_CS"/>
</dbReference>
<proteinExistence type="inferred from homology"/>
<keyword evidence="5" id="KW-0732">Signal</keyword>
<gene>
    <name evidence="10" type="primary">prtC_1</name>
    <name evidence="10" type="ORF">AW06_002020</name>
</gene>
<evidence type="ECO:0000256" key="6">
    <source>
        <dbReference type="ARBA" id="ARBA00022737"/>
    </source>
</evidence>
<dbReference type="PANTHER" id="PTHR38340">
    <property type="entry name" value="S-LAYER PROTEIN"/>
    <property type="match status" value="1"/>
</dbReference>
<dbReference type="Pfam" id="PF08548">
    <property type="entry name" value="Peptidase_M10_C"/>
    <property type="match status" value="1"/>
</dbReference>
<keyword evidence="4" id="KW-0964">Secreted</keyword>
<keyword evidence="11" id="KW-1185">Reference proteome</keyword>
<dbReference type="PRINTS" id="PR00313">
    <property type="entry name" value="CABNDNGRPT"/>
</dbReference>
<dbReference type="GO" id="GO:0005615">
    <property type="term" value="C:extracellular space"/>
    <property type="evidence" value="ECO:0007669"/>
    <property type="project" value="InterPro"/>
</dbReference>
<dbReference type="EMBL" id="JDST02000041">
    <property type="protein sequence ID" value="KFB76900.1"/>
    <property type="molecule type" value="Genomic_DNA"/>
</dbReference>
<dbReference type="AlphaFoldDB" id="A0A080M8V1"/>
<dbReference type="STRING" id="1453999.AW06_002020"/>
<dbReference type="Gene3D" id="2.60.40.2030">
    <property type="match status" value="1"/>
</dbReference>
<dbReference type="InterPro" id="IPR013858">
    <property type="entry name" value="Peptidase_M10B_C"/>
</dbReference>
<evidence type="ECO:0000256" key="5">
    <source>
        <dbReference type="ARBA" id="ARBA00022729"/>
    </source>
</evidence>
<dbReference type="InterPro" id="IPR003644">
    <property type="entry name" value="Calx_beta"/>
</dbReference>
<dbReference type="SUPFAM" id="SSF51120">
    <property type="entry name" value="beta-Roll"/>
    <property type="match status" value="5"/>
</dbReference>
<reference evidence="10" key="1">
    <citation type="submission" date="2014-02" db="EMBL/GenBank/DDBJ databases">
        <title>Expanding our view of genomic diversity in Candidatus Accumulibacter clades.</title>
        <authorList>
            <person name="Skennerton C.T."/>
            <person name="Barr J.J."/>
            <person name="Slater F.R."/>
            <person name="Bond P.L."/>
            <person name="Tyson G.W."/>
        </authorList>
    </citation>
    <scope>NUCLEOTIDE SEQUENCE [LARGE SCALE GENOMIC DNA]</scope>
</reference>
<dbReference type="InterPro" id="IPR011049">
    <property type="entry name" value="Serralysin-like_metalloprot_C"/>
</dbReference>
<dbReference type="PROSITE" id="PS00330">
    <property type="entry name" value="HEMOLYSIN_CALCIUM"/>
    <property type="match status" value="5"/>
</dbReference>
<dbReference type="GO" id="GO:0006508">
    <property type="term" value="P:proteolysis"/>
    <property type="evidence" value="ECO:0007669"/>
    <property type="project" value="InterPro"/>
</dbReference>
<evidence type="ECO:0000259" key="9">
    <source>
        <dbReference type="SMART" id="SM00237"/>
    </source>
</evidence>
<dbReference type="GO" id="GO:0008237">
    <property type="term" value="F:metallopeptidase activity"/>
    <property type="evidence" value="ECO:0007669"/>
    <property type="project" value="InterPro"/>
</dbReference>
<dbReference type="SMART" id="SM00235">
    <property type="entry name" value="ZnMc"/>
    <property type="match status" value="1"/>
</dbReference>
<dbReference type="EC" id="3.4.24.40" evidence="10"/>
<dbReference type="InterPro" id="IPR050557">
    <property type="entry name" value="RTX_toxin/Mannuronan_C5-epim"/>
</dbReference>
<comment type="similarity">
    <text evidence="3">Belongs to the peptidase M10B family.</text>
</comment>
<comment type="cofactor">
    <cofactor evidence="1">
        <name>Ca(2+)</name>
        <dbReference type="ChEBI" id="CHEBI:29108"/>
    </cofactor>
</comment>
<accession>A0A080M8V1</accession>
<feature type="domain" description="Peptidase metallopeptidase" evidence="8">
    <location>
        <begin position="17"/>
        <end position="167"/>
    </location>
</feature>
<evidence type="ECO:0000256" key="7">
    <source>
        <dbReference type="ARBA" id="ARBA00022837"/>
    </source>
</evidence>
<protein>
    <submittedName>
        <fullName evidence="10">Serralysin C</fullName>
        <ecNumber evidence="10">3.4.24.40</ecNumber>
    </submittedName>
</protein>
<comment type="caution">
    <text evidence="10">The sequence shown here is derived from an EMBL/GenBank/DDBJ whole genome shotgun (WGS) entry which is preliminary data.</text>
</comment>
<dbReference type="InterPro" id="IPR024079">
    <property type="entry name" value="MetalloPept_cat_dom_sf"/>
</dbReference>
<dbReference type="InterPro" id="IPR006026">
    <property type="entry name" value="Peptidase_Metallo"/>
</dbReference>
<dbReference type="GO" id="GO:0005509">
    <property type="term" value="F:calcium ion binding"/>
    <property type="evidence" value="ECO:0007669"/>
    <property type="project" value="InterPro"/>
</dbReference>
<dbReference type="InterPro" id="IPR034033">
    <property type="entry name" value="Serralysin-like"/>
</dbReference>
<evidence type="ECO:0000259" key="8">
    <source>
        <dbReference type="SMART" id="SM00235"/>
    </source>
</evidence>
<dbReference type="SMART" id="SM00237">
    <property type="entry name" value="Calx_beta"/>
    <property type="match status" value="1"/>
</dbReference>
<dbReference type="PANTHER" id="PTHR38340:SF1">
    <property type="entry name" value="S-LAYER PROTEIN"/>
    <property type="match status" value="1"/>
</dbReference>